<dbReference type="PANTHER" id="PTHR15742:SF5">
    <property type="entry name" value="GIRDIN"/>
    <property type="match status" value="1"/>
</dbReference>
<protein>
    <submittedName>
        <fullName evidence="3">Uncharacterized protein</fullName>
    </submittedName>
</protein>
<feature type="coiled-coil region" evidence="1">
    <location>
        <begin position="804"/>
        <end position="876"/>
    </location>
</feature>
<proteinExistence type="predicted"/>
<feature type="compositionally biased region" description="Basic and acidic residues" evidence="2">
    <location>
        <begin position="1053"/>
        <end position="1064"/>
    </location>
</feature>
<dbReference type="EMBL" id="VSWD01000011">
    <property type="protein sequence ID" value="KAK3088191.1"/>
    <property type="molecule type" value="Genomic_DNA"/>
</dbReference>
<feature type="compositionally biased region" description="Basic and acidic residues" evidence="2">
    <location>
        <begin position="287"/>
        <end position="302"/>
    </location>
</feature>
<organism evidence="3 4">
    <name type="scientific">Pinctada imbricata</name>
    <name type="common">Atlantic pearl-oyster</name>
    <name type="synonym">Pinctada martensii</name>
    <dbReference type="NCBI Taxonomy" id="66713"/>
    <lineage>
        <taxon>Eukaryota</taxon>
        <taxon>Metazoa</taxon>
        <taxon>Spiralia</taxon>
        <taxon>Lophotrochozoa</taxon>
        <taxon>Mollusca</taxon>
        <taxon>Bivalvia</taxon>
        <taxon>Autobranchia</taxon>
        <taxon>Pteriomorphia</taxon>
        <taxon>Pterioida</taxon>
        <taxon>Pterioidea</taxon>
        <taxon>Pteriidae</taxon>
        <taxon>Pinctada</taxon>
    </lineage>
</organism>
<feature type="coiled-coil region" evidence="1">
    <location>
        <begin position="1065"/>
        <end position="1166"/>
    </location>
</feature>
<feature type="region of interest" description="Disordered" evidence="2">
    <location>
        <begin position="960"/>
        <end position="1008"/>
    </location>
</feature>
<feature type="region of interest" description="Disordered" evidence="2">
    <location>
        <begin position="1183"/>
        <end position="1205"/>
    </location>
</feature>
<feature type="compositionally biased region" description="Basic and acidic residues" evidence="2">
    <location>
        <begin position="262"/>
        <end position="273"/>
    </location>
</feature>
<feature type="region of interest" description="Disordered" evidence="2">
    <location>
        <begin position="1025"/>
        <end position="1064"/>
    </location>
</feature>
<dbReference type="Proteomes" id="UP001186944">
    <property type="component" value="Unassembled WGS sequence"/>
</dbReference>
<accession>A0AA88XVX3</accession>
<dbReference type="PANTHER" id="PTHR15742">
    <property type="entry name" value="GIRDIN"/>
    <property type="match status" value="1"/>
</dbReference>
<evidence type="ECO:0000313" key="3">
    <source>
        <dbReference type="EMBL" id="KAK3088191.1"/>
    </source>
</evidence>
<reference evidence="3" key="1">
    <citation type="submission" date="2019-08" db="EMBL/GenBank/DDBJ databases">
        <title>The improved chromosome-level genome for the pearl oyster Pinctada fucata martensii using PacBio sequencing and Hi-C.</title>
        <authorList>
            <person name="Zheng Z."/>
        </authorList>
    </citation>
    <scope>NUCLEOTIDE SEQUENCE</scope>
    <source>
        <strain evidence="3">ZZ-2019</strain>
        <tissue evidence="3">Adductor muscle</tissue>
    </source>
</reference>
<feature type="compositionally biased region" description="Basic and acidic residues" evidence="2">
    <location>
        <begin position="71"/>
        <end position="88"/>
    </location>
</feature>
<feature type="coiled-coil region" evidence="1">
    <location>
        <begin position="630"/>
        <end position="685"/>
    </location>
</feature>
<feature type="compositionally biased region" description="Basic and acidic residues" evidence="2">
    <location>
        <begin position="177"/>
        <end position="198"/>
    </location>
</feature>
<feature type="region of interest" description="Disordered" evidence="2">
    <location>
        <begin position="2075"/>
        <end position="2114"/>
    </location>
</feature>
<feature type="compositionally biased region" description="Polar residues" evidence="2">
    <location>
        <begin position="348"/>
        <end position="375"/>
    </location>
</feature>
<feature type="compositionally biased region" description="Basic and acidic residues" evidence="2">
    <location>
        <begin position="388"/>
        <end position="408"/>
    </location>
</feature>
<feature type="coiled-coil region" evidence="1">
    <location>
        <begin position="1869"/>
        <end position="1931"/>
    </location>
</feature>
<feature type="region of interest" description="Disordered" evidence="2">
    <location>
        <begin position="2209"/>
        <end position="2231"/>
    </location>
</feature>
<dbReference type="InterPro" id="IPR049885">
    <property type="entry name" value="MTCL1-3"/>
</dbReference>
<sequence length="2293" mass="262096">MTDKDSTVEGDSKEGQEQTKEEVICPVCSNFEPQAWRKTMCRNCFHPLDDHNKDSEDDGVKSSDIQNKTSGKKDKDVKVDDKSSKGEAPKTLPKSGLAAKSGGLTLNTKKSVDTDKKDKPSTPTGKTPISPSKSATPTGKSPFKQIPGIKDGDKEKGKVASPLASLGSKKQATNEKNVTHDAKSPVKIDNKHDNKKQTEPSALSKWKNNESNVTTSKEKGSSEAKTKDSVDKKKDENKKTADDKSKAEKAADGKGGISLKDTLNKSKAEEISKVKKFSRSFSDTGESDTKKLGGLDRFKNSKENTGTSPSSPIHDNKPGIKHLSQSDATQKQKLGAFTGADKDKRETSATSKESSALSEKVNKFSSLGQDSNKNGTLERRKGSFGKTTKNDRDTPEKGALSTEEKRLDGELEKLTKKLDDMERKCNTLEKENLNLKKGLEVKEQLEGNLQKQKLDVENAIKGLQGQLNSMVSRCSKLETDNTDLLDKLKEQHKLQLEAASKDATSEELKIMEADLNQSEIDIENLQDENEGLKKEIQDLKVEMDEMYDSFREQEAEEFRDLQRELEMTAKNCRVLQFKLRKAERRNEQVESDRLHFEEKLRVLQDQFEDEDARAHIHTIEDELRMAKEVSVRLHDELDILEDKRQKTEEENSHLTRLLEHSDKKQFRLEMEVDKLRDQLADLRKQLAEKSHPGTPSTEDISDRKMLLGFIGKQGSQEQDYSQLMKDLYDVMERETDLKDQLKFTEEENKSMRKKLEELEDENDNLSQQLKKMSKAQATKREDIGGIFGDKQEMSEAESELTVQLELNEKELFLSKKKIQDLENEKDSLNDEIDTLKNLLREKDALLQVLPEPSSPNAFYEEKLKEINYEVDELRWKIIEKDRELETLHAQVNSFQCAQSKLRKSRSLDNDYSQVQVADLKRQVEFLHKENIALKERMLQLQNETTHLESEPVRIQSQVFERSASRRADVNNERENEVEETTEQLEKNAKLISAKESDSECASNEEERTNIGISADVMILQVESRIESGGSEADDKTKTREKSPAKTAKSTGSKADKEGPGMGDSREELMETVLDLEEEIELLTEDLKAKTTDLVSVKEELNQLRSQYEQLKDESSCKQLDLQQEIELSTERNEILSNLLDLVKDRAEAAEAQLEQLAKESATSNDSSQSARIVSTCSDISTGSDDVFAGSPGTSPHQPASPETLSRRQIIQKDWDNQFRKRIECLERLLAEERQKLASAEKKLALVSTVSLSSAMSDDAKLYAREKELLQQEVLEGKKLLKIATDQIKGLRERVFTLEEETQRLKILTNNIQTDSEESESEKTPSYKLDGGDVTYTKIHHAREEEWKTKYSALEKAKTTLEGMHRDLVEEAKSLKGSLKGFKEDVQRKHNQLREIESRISGNSEVVKRKDEIINEQEEIIRQREADLQSLLDQISSRDSDIKDLREKMKKHDEQLKIKEDIVKTLTESVEAKEEEISFLNTELAEMNEKIKVQSEEYKELDRKLSEGSNVTKTEWETENVRLKQELDDLATNMGKLHTDNNTLQVELEKAKQALSEAMVLWNKDRSELEVAHNVAQEKLRIFEEGSGKNEGQIVALLRKETHKLLQSKEKLATDYRVMKVEHEANMRTLKNEKMKLQDELTQKIRQLTAEMTSNDRMSQELDRLKHQEEIAFQIQHNEKVVRAEYLAMKVRYETRVENLQREQLKLLNILDKLQREKNLDQEIIKGVQKGMCTMKETYNQDLARLKDEKGLLESHIKEIEEGKILAEALKKKVDQLKQQLADQEYERAEIIDKITQERATWQVQRAELQSRCNELEEKLSMASYNQSRTKDMQSRMETAWESERNEQRRLLNEAHSLALELQRSIRTREEEFAQERKALLEQMKRMRKELDEEQLGRQEKKDKIDQGGRQIIDLQRKLKEVQDKADKEQEASLKDRADLVRRLAEFRKTHKRDQRRMEDVLTELTRLRELSAILVEAERDGEAADLASRLESFANKDANASGASSASPDLRRASTDITKWINDSLKAIHFAADDLVRPRSRDVNEEEKKSMRRSLSSSELDLLLREDTPVLQQLESMQTTARRRTPTPTQQVQRNLSYRAPGDSRESDSLCASPIPMSQAGSLIDRQHRMMTEVYREEGYSARFPTPPPSLLLPRSRQASHERIVHSTSSLTKTTITKETYTSSSRKAPTSLSLSTSLLHTPHLIPPNKALSKSLSAGSTPADDRTTFSNIPSIHNSDLEVNRTTEKLSPHAARKKFFENSSIQSPVRFHSDEVISHIQSTNSECQKLTCRNN</sequence>
<feature type="compositionally biased region" description="Polar residues" evidence="2">
    <location>
        <begin position="303"/>
        <end position="313"/>
    </location>
</feature>
<feature type="region of interest" description="Disordered" evidence="2">
    <location>
        <begin position="1"/>
        <end position="23"/>
    </location>
</feature>
<feature type="compositionally biased region" description="Basic and acidic residues" evidence="2">
    <location>
        <begin position="216"/>
        <end position="252"/>
    </location>
</feature>
<evidence type="ECO:0000256" key="2">
    <source>
        <dbReference type="SAM" id="MobiDB-lite"/>
    </source>
</evidence>
<evidence type="ECO:0000256" key="1">
    <source>
        <dbReference type="SAM" id="Coils"/>
    </source>
</evidence>
<feature type="compositionally biased region" description="Polar residues" evidence="2">
    <location>
        <begin position="323"/>
        <end position="332"/>
    </location>
</feature>
<feature type="coiled-coil region" evidence="1">
    <location>
        <begin position="1215"/>
        <end position="1242"/>
    </location>
</feature>
<evidence type="ECO:0000313" key="4">
    <source>
        <dbReference type="Proteomes" id="UP001186944"/>
    </source>
</evidence>
<feature type="coiled-coil region" evidence="1">
    <location>
        <begin position="1619"/>
        <end position="1650"/>
    </location>
</feature>
<gene>
    <name evidence="3" type="ORF">FSP39_015959</name>
</gene>
<feature type="region of interest" description="Disordered" evidence="2">
    <location>
        <begin position="2141"/>
        <end position="2167"/>
    </location>
</feature>
<feature type="compositionally biased region" description="Basic and acidic residues" evidence="2">
    <location>
        <begin position="47"/>
        <end position="61"/>
    </location>
</feature>
<feature type="region of interest" description="Disordered" evidence="2">
    <location>
        <begin position="44"/>
        <end position="408"/>
    </location>
</feature>
<keyword evidence="1" id="KW-0175">Coiled coil</keyword>
<feature type="coiled-coil region" evidence="1">
    <location>
        <begin position="1378"/>
        <end position="1560"/>
    </location>
</feature>
<feature type="coiled-coil region" evidence="1">
    <location>
        <begin position="501"/>
        <end position="606"/>
    </location>
</feature>
<feature type="compositionally biased region" description="Basic and acidic residues" evidence="2">
    <location>
        <begin position="962"/>
        <end position="974"/>
    </location>
</feature>
<feature type="compositionally biased region" description="Basic and acidic residues" evidence="2">
    <location>
        <begin position="110"/>
        <end position="120"/>
    </location>
</feature>
<feature type="compositionally biased region" description="Basic and acidic residues" evidence="2">
    <location>
        <begin position="983"/>
        <end position="997"/>
    </location>
</feature>
<feature type="compositionally biased region" description="Polar residues" evidence="2">
    <location>
        <begin position="129"/>
        <end position="139"/>
    </location>
</feature>
<feature type="coiled-coil region" evidence="1">
    <location>
        <begin position="1280"/>
        <end position="1317"/>
    </location>
</feature>
<feature type="coiled-coil region" evidence="1">
    <location>
        <begin position="1682"/>
        <end position="1825"/>
    </location>
</feature>
<feature type="coiled-coil region" evidence="1">
    <location>
        <begin position="734"/>
        <end position="778"/>
    </location>
</feature>
<feature type="compositionally biased region" description="Basic and acidic residues" evidence="2">
    <location>
        <begin position="1032"/>
        <end position="1043"/>
    </location>
</feature>
<feature type="compositionally biased region" description="Polar residues" evidence="2">
    <location>
        <begin position="1191"/>
        <end position="1205"/>
    </location>
</feature>
<keyword evidence="4" id="KW-1185">Reference proteome</keyword>
<comment type="caution">
    <text evidence="3">The sequence shown here is derived from an EMBL/GenBank/DDBJ whole genome shotgun (WGS) entry which is preliminary data.</text>
</comment>
<name>A0AA88XVX3_PINIB</name>